<evidence type="ECO:0000313" key="2">
    <source>
        <dbReference type="EMBL" id="MBL7631964.1"/>
    </source>
</evidence>
<dbReference type="SUPFAM" id="SSF47413">
    <property type="entry name" value="lambda repressor-like DNA-binding domains"/>
    <property type="match status" value="1"/>
</dbReference>
<dbReference type="Pfam" id="PF19054">
    <property type="entry name" value="DUF5753"/>
    <property type="match status" value="1"/>
</dbReference>
<dbReference type="Gene3D" id="1.10.260.40">
    <property type="entry name" value="lambda repressor-like DNA-binding domains"/>
    <property type="match status" value="1"/>
</dbReference>
<dbReference type="Proteomes" id="UP000604475">
    <property type="component" value="Unassembled WGS sequence"/>
</dbReference>
<feature type="domain" description="HTH cro/C1-type" evidence="1">
    <location>
        <begin position="16"/>
        <end position="71"/>
    </location>
</feature>
<organism evidence="2 3">
    <name type="scientific">Frankia nepalensis</name>
    <dbReference type="NCBI Taxonomy" id="1836974"/>
    <lineage>
        <taxon>Bacteria</taxon>
        <taxon>Bacillati</taxon>
        <taxon>Actinomycetota</taxon>
        <taxon>Actinomycetes</taxon>
        <taxon>Frankiales</taxon>
        <taxon>Frankiaceae</taxon>
        <taxon>Frankia</taxon>
    </lineage>
</organism>
<dbReference type="RefSeq" id="WP_203004083.1">
    <property type="nucleotide sequence ID" value="NZ_JADWYU010000206.1"/>
</dbReference>
<proteinExistence type="predicted"/>
<accession>A0A937UQL6</accession>
<dbReference type="SMART" id="SM00530">
    <property type="entry name" value="HTH_XRE"/>
    <property type="match status" value="1"/>
</dbReference>
<reference evidence="2" key="1">
    <citation type="submission" date="2020-12" db="EMBL/GenBank/DDBJ databases">
        <title>Genomic characterization of non-nitrogen-fixing Frankia strains.</title>
        <authorList>
            <person name="Carlos-Shanley C."/>
            <person name="Guerra T."/>
            <person name="Hahn D."/>
        </authorList>
    </citation>
    <scope>NUCLEOTIDE SEQUENCE</scope>
    <source>
        <strain evidence="2">CN6</strain>
    </source>
</reference>
<gene>
    <name evidence="2" type="ORF">I7412_33365</name>
</gene>
<dbReference type="Pfam" id="PF13560">
    <property type="entry name" value="HTH_31"/>
    <property type="match status" value="1"/>
</dbReference>
<name>A0A937UQL6_9ACTN</name>
<protein>
    <submittedName>
        <fullName evidence="2">Helix-turn-helix domain-containing protein</fullName>
    </submittedName>
</protein>
<dbReference type="EMBL" id="JAEACQ010000291">
    <property type="protein sequence ID" value="MBL7631964.1"/>
    <property type="molecule type" value="Genomic_DNA"/>
</dbReference>
<dbReference type="GO" id="GO:0003677">
    <property type="term" value="F:DNA binding"/>
    <property type="evidence" value="ECO:0007669"/>
    <property type="project" value="InterPro"/>
</dbReference>
<dbReference type="InterPro" id="IPR043917">
    <property type="entry name" value="DUF5753"/>
</dbReference>
<dbReference type="CDD" id="cd00093">
    <property type="entry name" value="HTH_XRE"/>
    <property type="match status" value="1"/>
</dbReference>
<evidence type="ECO:0000313" key="3">
    <source>
        <dbReference type="Proteomes" id="UP000604475"/>
    </source>
</evidence>
<comment type="caution">
    <text evidence="2">The sequence shown here is derived from an EMBL/GenBank/DDBJ whole genome shotgun (WGS) entry which is preliminary data.</text>
</comment>
<dbReference type="InterPro" id="IPR010982">
    <property type="entry name" value="Lambda_DNA-bd_dom_sf"/>
</dbReference>
<sequence>MPGEGPTTYRIELGGRLRQLRERRGISRAVAGDHIRASESKVSRMELGRVGFKIRDVVDLLTLYGVHADSDRTRLLALTRLANQPGWWQRYAGVVPTWLEPYLGRESAATLIRTYHLQLVPPLLQTEDYARAVVVHRNSPALTNADLELTLGLLTARQQVLDSADPPTLWAVVDEAALVRPVGTPMVMRAQLEHLAAMSSRQNVVIQVVPSAFGAHLSEGGAFSILRFGDQPMVPDVAYLEQLGGLTCFERPDDVDRYRELINRLIVASIPPEQSVDYLAKLASRF</sequence>
<keyword evidence="3" id="KW-1185">Reference proteome</keyword>
<dbReference type="InterPro" id="IPR001387">
    <property type="entry name" value="Cro/C1-type_HTH"/>
</dbReference>
<dbReference type="AlphaFoldDB" id="A0A937UQL6"/>
<evidence type="ECO:0000259" key="1">
    <source>
        <dbReference type="SMART" id="SM00530"/>
    </source>
</evidence>